<dbReference type="GO" id="GO:0032259">
    <property type="term" value="P:methylation"/>
    <property type="evidence" value="ECO:0007669"/>
    <property type="project" value="UniProtKB-KW"/>
</dbReference>
<reference evidence="2" key="1">
    <citation type="journal article" date="2019" name="Int. J. Syst. Evol. Microbiol.">
        <title>The Global Catalogue of Microorganisms (GCM) 10K type strain sequencing project: providing services to taxonomists for standard genome sequencing and annotation.</title>
        <authorList>
            <consortium name="The Broad Institute Genomics Platform"/>
            <consortium name="The Broad Institute Genome Sequencing Center for Infectious Disease"/>
            <person name="Wu L."/>
            <person name="Ma J."/>
        </authorList>
    </citation>
    <scope>NUCLEOTIDE SEQUENCE [LARGE SCALE GENOMIC DNA]</scope>
    <source>
        <strain evidence="2">CCM 7756</strain>
    </source>
</reference>
<organism evidence="1 2">
    <name type="scientific">Salinicoccus sesuvii</name>
    <dbReference type="NCBI Taxonomy" id="868281"/>
    <lineage>
        <taxon>Bacteria</taxon>
        <taxon>Bacillati</taxon>
        <taxon>Bacillota</taxon>
        <taxon>Bacilli</taxon>
        <taxon>Bacillales</taxon>
        <taxon>Staphylococcaceae</taxon>
        <taxon>Salinicoccus</taxon>
    </lineage>
</organism>
<dbReference type="InterPro" id="IPR029063">
    <property type="entry name" value="SAM-dependent_MTases_sf"/>
</dbReference>
<evidence type="ECO:0000313" key="1">
    <source>
        <dbReference type="EMBL" id="MFC3388153.1"/>
    </source>
</evidence>
<evidence type="ECO:0000313" key="2">
    <source>
        <dbReference type="Proteomes" id="UP001595637"/>
    </source>
</evidence>
<dbReference type="SUPFAM" id="SSF53335">
    <property type="entry name" value="S-adenosyl-L-methionine-dependent methyltransferases"/>
    <property type="match status" value="1"/>
</dbReference>
<keyword evidence="1" id="KW-0489">Methyltransferase</keyword>
<protein>
    <submittedName>
        <fullName evidence="1">Class I SAM-dependent methyltransferase</fullName>
        <ecNumber evidence="1">2.1.1.-</ecNumber>
    </submittedName>
</protein>
<dbReference type="Gene3D" id="3.40.50.150">
    <property type="entry name" value="Vaccinia Virus protein VP39"/>
    <property type="match status" value="1"/>
</dbReference>
<dbReference type="Proteomes" id="UP001595637">
    <property type="component" value="Unassembled WGS sequence"/>
</dbReference>
<dbReference type="EC" id="2.1.1.-" evidence="1"/>
<dbReference type="PANTHER" id="PTHR36112:SF1">
    <property type="entry name" value="RIBOSOMAL RNA SMALL SUBUNIT METHYLTRANSFERASE J"/>
    <property type="match status" value="1"/>
</dbReference>
<name>A0ABV7N6R9_9STAP</name>
<sequence length="257" mass="29096">MIVTTGGRTDNITIDRAKKIALSNECPYVERKKKSISMLKKTYRQDIIIVGRSHISVNPLDQEAPMTFHPNMAMIRIRRLIKNELDPFISATTLKPGMRLLDCTMGLASDSIVASLQVGSDGHVTALEADPLLHLMVSEGLKTYDTGIDEMNKAMQRITTANIDHYGYLSQLPNDAFDVVYFDPMFDESIEASDGIQNIHSQTHQTELSIGVIREAKRVAKRRIVLKDHWKSPRFTQLGFTQLRRKSSLFHYGYIDV</sequence>
<keyword evidence="2" id="KW-1185">Reference proteome</keyword>
<dbReference type="GO" id="GO:0008168">
    <property type="term" value="F:methyltransferase activity"/>
    <property type="evidence" value="ECO:0007669"/>
    <property type="project" value="UniProtKB-KW"/>
</dbReference>
<dbReference type="EMBL" id="JBHRVQ010000001">
    <property type="protein sequence ID" value="MFC3388153.1"/>
    <property type="molecule type" value="Genomic_DNA"/>
</dbReference>
<dbReference type="PANTHER" id="PTHR36112">
    <property type="entry name" value="RIBOSOMAL RNA SMALL SUBUNIT METHYLTRANSFERASE J"/>
    <property type="match status" value="1"/>
</dbReference>
<comment type="caution">
    <text evidence="1">The sequence shown here is derived from an EMBL/GenBank/DDBJ whole genome shotgun (WGS) entry which is preliminary data.</text>
</comment>
<accession>A0ABV7N6R9</accession>
<proteinExistence type="predicted"/>
<gene>
    <name evidence="1" type="ORF">ACFOEO_06180</name>
</gene>
<keyword evidence="1" id="KW-0808">Transferase</keyword>
<dbReference type="InterPro" id="IPR007536">
    <property type="entry name" value="16SrRNA_methylTrfase_J"/>
</dbReference>
<dbReference type="Pfam" id="PF04445">
    <property type="entry name" value="SAM_MT"/>
    <property type="match status" value="1"/>
</dbReference>
<dbReference type="RefSeq" id="WP_380653190.1">
    <property type="nucleotide sequence ID" value="NZ_JBHRVQ010000001.1"/>
</dbReference>